<gene>
    <name evidence="1" type="ORF">GSY69_09210</name>
</gene>
<dbReference type="AlphaFoldDB" id="A0A6N9H7Z8"/>
<name>A0A6N9H7Z8_9MICO</name>
<accession>A0A6N9H7Z8</accession>
<protein>
    <submittedName>
        <fullName evidence="1">Uncharacterized protein</fullName>
    </submittedName>
</protein>
<proteinExistence type="predicted"/>
<dbReference type="RefSeq" id="WP_160953562.1">
    <property type="nucleotide sequence ID" value="NZ_WWEQ01000037.1"/>
</dbReference>
<organism evidence="1 2">
    <name type="scientific">Brevibacterium rongguiense</name>
    <dbReference type="NCBI Taxonomy" id="2695267"/>
    <lineage>
        <taxon>Bacteria</taxon>
        <taxon>Bacillati</taxon>
        <taxon>Actinomycetota</taxon>
        <taxon>Actinomycetes</taxon>
        <taxon>Micrococcales</taxon>
        <taxon>Brevibacteriaceae</taxon>
        <taxon>Brevibacterium</taxon>
    </lineage>
</organism>
<evidence type="ECO:0000313" key="2">
    <source>
        <dbReference type="Proteomes" id="UP000469215"/>
    </source>
</evidence>
<keyword evidence="2" id="KW-1185">Reference proteome</keyword>
<reference evidence="1 2" key="1">
    <citation type="submission" date="2020-01" db="EMBL/GenBank/DDBJ databases">
        <authorList>
            <person name="Deng T."/>
        </authorList>
    </citation>
    <scope>NUCLEOTIDE SEQUENCE [LARGE SCALE GENOMIC DNA]</scope>
    <source>
        <strain evidence="1 2">5221</strain>
    </source>
</reference>
<evidence type="ECO:0000313" key="1">
    <source>
        <dbReference type="EMBL" id="MYM20140.1"/>
    </source>
</evidence>
<dbReference type="EMBL" id="WWEQ01000037">
    <property type="protein sequence ID" value="MYM20140.1"/>
    <property type="molecule type" value="Genomic_DNA"/>
</dbReference>
<dbReference type="Proteomes" id="UP000469215">
    <property type="component" value="Unassembled WGS sequence"/>
</dbReference>
<sequence>MDTQSLEAAAQRWAALADRMARLAADCRAAQGVEWHSPAAEDFRCRLGEQAGRIAAAGSVGGDVVGAYRAHIAAVAAVPDMEVGRLVRTGPWPAGAGAGMAP</sequence>
<comment type="caution">
    <text evidence="1">The sequence shown here is derived from an EMBL/GenBank/DDBJ whole genome shotgun (WGS) entry which is preliminary data.</text>
</comment>